<dbReference type="SUPFAM" id="SSF51182">
    <property type="entry name" value="RmlC-like cupins"/>
    <property type="match status" value="1"/>
</dbReference>
<evidence type="ECO:0008006" key="3">
    <source>
        <dbReference type="Google" id="ProtNLM"/>
    </source>
</evidence>
<evidence type="ECO:0000313" key="2">
    <source>
        <dbReference type="Proteomes" id="UP000450000"/>
    </source>
</evidence>
<protein>
    <recommendedName>
        <fullName evidence="3">Cupin domain-containing protein</fullName>
    </recommendedName>
</protein>
<name>A0A6N7L3P4_9ACTN</name>
<dbReference type="Gene3D" id="2.60.120.10">
    <property type="entry name" value="Jelly Rolls"/>
    <property type="match status" value="1"/>
</dbReference>
<gene>
    <name evidence="1" type="ORF">F7Q99_32550</name>
</gene>
<dbReference type="InterPro" id="IPR011051">
    <property type="entry name" value="RmlC_Cupin_sf"/>
</dbReference>
<accession>A0A6N7L3P4</accession>
<dbReference type="AlphaFoldDB" id="A0A6N7L3P4"/>
<comment type="caution">
    <text evidence="1">The sequence shown here is derived from an EMBL/GenBank/DDBJ whole genome shotgun (WGS) entry which is preliminary data.</text>
</comment>
<dbReference type="InterPro" id="IPR014710">
    <property type="entry name" value="RmlC-like_jellyroll"/>
</dbReference>
<sequence>MTPTSGPGVLARLETLVREAPADRSGALWRLAEAGRQLDANVIRLLPNAAVAEHVEPDLDVLIHVLGGSGRLETDSIPQDLAPGCTAWLPHGAQRSLSAGPTGLLYLTVHRRRPGLAIRSAPVGPAGSEAAAPPGQVCARCGRLAGEADARFCSQCGERLPTAAGPGR</sequence>
<dbReference type="EMBL" id="WBOF01000003">
    <property type="protein sequence ID" value="MQS16794.1"/>
    <property type="molecule type" value="Genomic_DNA"/>
</dbReference>
<keyword evidence="2" id="KW-1185">Reference proteome</keyword>
<dbReference type="Proteomes" id="UP000450000">
    <property type="component" value="Unassembled WGS sequence"/>
</dbReference>
<organism evidence="1 2">
    <name type="scientific">Streptomyces kaniharaensis</name>
    <dbReference type="NCBI Taxonomy" id="212423"/>
    <lineage>
        <taxon>Bacteria</taxon>
        <taxon>Bacillati</taxon>
        <taxon>Actinomycetota</taxon>
        <taxon>Actinomycetes</taxon>
        <taxon>Kitasatosporales</taxon>
        <taxon>Streptomycetaceae</taxon>
        <taxon>Streptomyces</taxon>
    </lineage>
</organism>
<evidence type="ECO:0000313" key="1">
    <source>
        <dbReference type="EMBL" id="MQS16794.1"/>
    </source>
</evidence>
<reference evidence="1 2" key="1">
    <citation type="submission" date="2019-09" db="EMBL/GenBank/DDBJ databases">
        <title>Genome Sequences of Streptomyces kaniharaensis ATCC 21070.</title>
        <authorList>
            <person name="Zhu W."/>
            <person name="De Crecy-Lagard V."/>
            <person name="Richards N.G."/>
        </authorList>
    </citation>
    <scope>NUCLEOTIDE SEQUENCE [LARGE SCALE GENOMIC DNA]</scope>
    <source>
        <strain evidence="1 2">SF-557</strain>
    </source>
</reference>
<dbReference type="RefSeq" id="WP_153469452.1">
    <property type="nucleotide sequence ID" value="NZ_WBOF01000003.1"/>
</dbReference>
<dbReference type="OrthoDB" id="8451629at2"/>
<proteinExistence type="predicted"/>